<keyword evidence="1" id="KW-0805">Transcription regulation</keyword>
<dbReference type="RefSeq" id="WP_146351134.1">
    <property type="nucleotide sequence ID" value="NZ_VOBR01000006.1"/>
</dbReference>
<evidence type="ECO:0000256" key="3">
    <source>
        <dbReference type="ARBA" id="ARBA00023163"/>
    </source>
</evidence>
<name>A0A563EXW3_9PSEU</name>
<dbReference type="InterPro" id="IPR011991">
    <property type="entry name" value="ArsR-like_HTH"/>
</dbReference>
<sequence>MLSTYCAPAMPSIIATGAPTGGKSLRIHFGLEDLANTLFASSPLPMYELVFGVRSREWDRALLPVIAPLAELIRPNHLIPDFFDSARPKFVDAVGEVLDLATGSARAQLASFGTTSPWLRSFARGDARSRMDLRTALHNYHRTQLAPTWEQISQSFDAEVRTRARQAFTDGFGAMLGSLHPSIRWEAGVLHVDMWWDGDIHLNGRGLLLVPTVHARTGPAAALTSGQQPILFYPAAAVPTSGVSLEGALGRTRTEVLRALTTERSTTDLARHVGISLPTASQHATALRGAGFVSTHREGRAVKHRLTQRGWELLN</sequence>
<keyword evidence="6" id="KW-1185">Reference proteome</keyword>
<dbReference type="Gene3D" id="1.10.10.10">
    <property type="entry name" value="Winged helix-like DNA-binding domain superfamily/Winged helix DNA-binding domain"/>
    <property type="match status" value="1"/>
</dbReference>
<dbReference type="PANTHER" id="PTHR43132:SF8">
    <property type="entry name" value="HTH-TYPE TRANSCRIPTIONAL REGULATOR KMTR"/>
    <property type="match status" value="1"/>
</dbReference>
<dbReference type="SUPFAM" id="SSF46785">
    <property type="entry name" value="Winged helix' DNA-binding domain"/>
    <property type="match status" value="1"/>
</dbReference>
<keyword evidence="3" id="KW-0804">Transcription</keyword>
<comment type="caution">
    <text evidence="5">The sequence shown here is derived from an EMBL/GenBank/DDBJ whole genome shotgun (WGS) entry which is preliminary data.</text>
</comment>
<evidence type="ECO:0000259" key="4">
    <source>
        <dbReference type="SMART" id="SM00418"/>
    </source>
</evidence>
<dbReference type="GO" id="GO:0003677">
    <property type="term" value="F:DNA binding"/>
    <property type="evidence" value="ECO:0007669"/>
    <property type="project" value="UniProtKB-KW"/>
</dbReference>
<reference evidence="5 6" key="1">
    <citation type="submission" date="2019-07" db="EMBL/GenBank/DDBJ databases">
        <title>Lentzea xizangensis sp. nov., isolated from Qinghai-Tibetan Plateau Soils.</title>
        <authorList>
            <person name="Huang J."/>
        </authorList>
    </citation>
    <scope>NUCLEOTIDE SEQUENCE [LARGE SCALE GENOMIC DNA]</scope>
    <source>
        <strain evidence="5 6">FXJ1.1311</strain>
    </source>
</reference>
<proteinExistence type="predicted"/>
<dbReference type="InterPro" id="IPR045981">
    <property type="entry name" value="DUF5937"/>
</dbReference>
<dbReference type="InterPro" id="IPR001845">
    <property type="entry name" value="HTH_ArsR_DNA-bd_dom"/>
</dbReference>
<dbReference type="InterPro" id="IPR036388">
    <property type="entry name" value="WH-like_DNA-bd_sf"/>
</dbReference>
<dbReference type="PANTHER" id="PTHR43132">
    <property type="entry name" value="ARSENICAL RESISTANCE OPERON REPRESSOR ARSR-RELATED"/>
    <property type="match status" value="1"/>
</dbReference>
<evidence type="ECO:0000256" key="2">
    <source>
        <dbReference type="ARBA" id="ARBA00023125"/>
    </source>
</evidence>
<accession>A0A563EXW3</accession>
<dbReference type="GO" id="GO:0003700">
    <property type="term" value="F:DNA-binding transcription factor activity"/>
    <property type="evidence" value="ECO:0007669"/>
    <property type="project" value="InterPro"/>
</dbReference>
<dbReference type="Pfam" id="PF19361">
    <property type="entry name" value="DUF5937"/>
    <property type="match status" value="1"/>
</dbReference>
<dbReference type="AlphaFoldDB" id="A0A563EXW3"/>
<organism evidence="5 6">
    <name type="scientific">Lentzea tibetensis</name>
    <dbReference type="NCBI Taxonomy" id="2591470"/>
    <lineage>
        <taxon>Bacteria</taxon>
        <taxon>Bacillati</taxon>
        <taxon>Actinomycetota</taxon>
        <taxon>Actinomycetes</taxon>
        <taxon>Pseudonocardiales</taxon>
        <taxon>Pseudonocardiaceae</taxon>
        <taxon>Lentzea</taxon>
    </lineage>
</organism>
<keyword evidence="2" id="KW-0238">DNA-binding</keyword>
<dbReference type="CDD" id="cd00090">
    <property type="entry name" value="HTH_ARSR"/>
    <property type="match status" value="1"/>
</dbReference>
<dbReference type="SMART" id="SM00418">
    <property type="entry name" value="HTH_ARSR"/>
    <property type="match status" value="1"/>
</dbReference>
<dbReference type="OrthoDB" id="3460651at2"/>
<dbReference type="Proteomes" id="UP000316639">
    <property type="component" value="Unassembled WGS sequence"/>
</dbReference>
<evidence type="ECO:0000313" key="5">
    <source>
        <dbReference type="EMBL" id="TWP52321.1"/>
    </source>
</evidence>
<dbReference type="InterPro" id="IPR036390">
    <property type="entry name" value="WH_DNA-bd_sf"/>
</dbReference>
<dbReference type="InterPro" id="IPR051011">
    <property type="entry name" value="Metal_resp_trans_reg"/>
</dbReference>
<gene>
    <name evidence="5" type="ORF">FKR81_12215</name>
</gene>
<dbReference type="Pfam" id="PF01022">
    <property type="entry name" value="HTH_5"/>
    <property type="match status" value="1"/>
</dbReference>
<dbReference type="EMBL" id="VOBR01000006">
    <property type="protein sequence ID" value="TWP52321.1"/>
    <property type="molecule type" value="Genomic_DNA"/>
</dbReference>
<evidence type="ECO:0000313" key="6">
    <source>
        <dbReference type="Proteomes" id="UP000316639"/>
    </source>
</evidence>
<protein>
    <submittedName>
        <fullName evidence="5">Winged helix-turn-helix transcriptional regulator</fullName>
    </submittedName>
</protein>
<evidence type="ECO:0000256" key="1">
    <source>
        <dbReference type="ARBA" id="ARBA00023015"/>
    </source>
</evidence>
<feature type="domain" description="HTH arsR-type" evidence="4">
    <location>
        <begin position="247"/>
        <end position="315"/>
    </location>
</feature>